<feature type="transmembrane region" description="Helical" evidence="2">
    <location>
        <begin position="328"/>
        <end position="353"/>
    </location>
</feature>
<dbReference type="Proteomes" id="UP000019335">
    <property type="component" value="Chromosome 15"/>
</dbReference>
<feature type="non-terminal residue" evidence="3">
    <location>
        <position position="1"/>
    </location>
</feature>
<keyword evidence="2" id="KW-0812">Transmembrane</keyword>
<keyword evidence="2" id="KW-1133">Transmembrane helix</keyword>
<feature type="transmembrane region" description="Helical" evidence="2">
    <location>
        <begin position="205"/>
        <end position="227"/>
    </location>
</feature>
<protein>
    <submittedName>
        <fullName evidence="3">Uncharacterized protein</fullName>
    </submittedName>
</protein>
<accession>W7TCU5</accession>
<feature type="region of interest" description="Disordered" evidence="1">
    <location>
        <begin position="1"/>
        <end position="80"/>
    </location>
</feature>
<feature type="compositionally biased region" description="Basic and acidic residues" evidence="1">
    <location>
        <begin position="1"/>
        <end position="18"/>
    </location>
</feature>
<organism evidence="3 4">
    <name type="scientific">Nannochloropsis gaditana</name>
    <dbReference type="NCBI Taxonomy" id="72520"/>
    <lineage>
        <taxon>Eukaryota</taxon>
        <taxon>Sar</taxon>
        <taxon>Stramenopiles</taxon>
        <taxon>Ochrophyta</taxon>
        <taxon>Eustigmatophyceae</taxon>
        <taxon>Eustigmatales</taxon>
        <taxon>Monodopsidaceae</taxon>
        <taxon>Nannochloropsis</taxon>
    </lineage>
</organism>
<evidence type="ECO:0000256" key="2">
    <source>
        <dbReference type="SAM" id="Phobius"/>
    </source>
</evidence>
<sequence length="435" mass="46976">NKFIYDRARGAWVLREEEKEGDEGEVEDEEEEEEEEGVGGALGGRQLKGGHGTKSGTREDKDEEGRAEGEEEEPLLPKTEEDGLVLAIQAAHIAEHLARRKTTCPTSWVPHAPNPSSHPCHTSPHIFAPKPPSVDPSGRGPFTRPHPPRSDADSLGDVGEPAPASAPSLLLVLQTTALYLGTSLLHFSFLPMVPVWLASPYPEGGLGLTPLSLGLLLSLGPTLLFFLHAYPSPSLLRVPNARPLRTFRLATVVFVASTVLICGLHPRMSSKPSSSPSNTITAGARYIFTGIFYLVLLTAVYASLSAARAATTTLLRLVSPLPSGPFSILFTTFASSIPAVAPLLGAWTLSWSLRAGLHYPMDARLMWHVSALSLVGLYILSLQFQLVVTGDFGSVRMDDSSNGLSGNAFIFLQKKKKRKTKRKAEGNTERAKHLV</sequence>
<feature type="transmembrane region" description="Helical" evidence="2">
    <location>
        <begin position="247"/>
        <end position="266"/>
    </location>
</feature>
<feature type="region of interest" description="Disordered" evidence="1">
    <location>
        <begin position="108"/>
        <end position="161"/>
    </location>
</feature>
<dbReference type="AlphaFoldDB" id="W7TCU5"/>
<feature type="transmembrane region" description="Helical" evidence="2">
    <location>
        <begin position="177"/>
        <end position="199"/>
    </location>
</feature>
<dbReference type="EMBL" id="AZIL01001409">
    <property type="protein sequence ID" value="EWM24037.1"/>
    <property type="molecule type" value="Genomic_DNA"/>
</dbReference>
<evidence type="ECO:0000313" key="3">
    <source>
        <dbReference type="EMBL" id="EWM24037.1"/>
    </source>
</evidence>
<reference evidence="3 4" key="1">
    <citation type="journal article" date="2014" name="Mol. Plant">
        <title>Chromosome Scale Genome Assembly and Transcriptome Profiling of Nannochloropsis gaditana in Nitrogen Depletion.</title>
        <authorList>
            <person name="Corteggiani Carpinelli E."/>
            <person name="Telatin A."/>
            <person name="Vitulo N."/>
            <person name="Forcato C."/>
            <person name="D'Angelo M."/>
            <person name="Schiavon R."/>
            <person name="Vezzi A."/>
            <person name="Giacometti G.M."/>
            <person name="Morosinotto T."/>
            <person name="Valle G."/>
        </authorList>
    </citation>
    <scope>NUCLEOTIDE SEQUENCE [LARGE SCALE GENOMIC DNA]</scope>
    <source>
        <strain evidence="3 4">B-31</strain>
    </source>
</reference>
<name>W7TCU5_9STRA</name>
<feature type="compositionally biased region" description="Basic and acidic residues" evidence="1">
    <location>
        <begin position="56"/>
        <end position="68"/>
    </location>
</feature>
<evidence type="ECO:0000313" key="4">
    <source>
        <dbReference type="Proteomes" id="UP000019335"/>
    </source>
</evidence>
<feature type="transmembrane region" description="Helical" evidence="2">
    <location>
        <begin position="365"/>
        <end position="388"/>
    </location>
</feature>
<feature type="transmembrane region" description="Helical" evidence="2">
    <location>
        <begin position="286"/>
        <end position="307"/>
    </location>
</feature>
<evidence type="ECO:0000256" key="1">
    <source>
        <dbReference type="SAM" id="MobiDB-lite"/>
    </source>
</evidence>
<comment type="caution">
    <text evidence="3">The sequence shown here is derived from an EMBL/GenBank/DDBJ whole genome shotgun (WGS) entry which is preliminary data.</text>
</comment>
<gene>
    <name evidence="3" type="ORF">Naga_100765g1</name>
</gene>
<keyword evidence="2" id="KW-0472">Membrane</keyword>
<keyword evidence="4" id="KW-1185">Reference proteome</keyword>
<feature type="compositionally biased region" description="Gly residues" evidence="1">
    <location>
        <begin position="38"/>
        <end position="53"/>
    </location>
</feature>
<feature type="compositionally biased region" description="Acidic residues" evidence="1">
    <location>
        <begin position="19"/>
        <end position="37"/>
    </location>
</feature>
<proteinExistence type="predicted"/>